<dbReference type="EMBL" id="LKAJ02000001">
    <property type="protein sequence ID" value="MCS5710304.1"/>
    <property type="molecule type" value="Genomic_DNA"/>
</dbReference>
<evidence type="ECO:0000313" key="3">
    <source>
        <dbReference type="Proteomes" id="UP000051497"/>
    </source>
</evidence>
<dbReference type="EMBL" id="LKAJ01000003">
    <property type="protein sequence ID" value="KRG22007.1"/>
    <property type="molecule type" value="Genomic_DNA"/>
</dbReference>
<protein>
    <submittedName>
        <fullName evidence="1">Uncharacterized protein</fullName>
    </submittedName>
</protein>
<reference evidence="1" key="1">
    <citation type="submission" date="2015-09" db="EMBL/GenBank/DDBJ databases">
        <title>Draft Genome Sequences of Two Novel Amoeba-resistant Intranuclear Bacteria, Candidatus Berkiella cookevillensis and Candidatus Berkiella aquae.</title>
        <authorList>
            <person name="Mehari Y.T."/>
            <person name="Arivett B.A."/>
            <person name="Farone A.L."/>
            <person name="Gunderson J.H."/>
            <person name="Farone M.B."/>
        </authorList>
    </citation>
    <scope>NUCLEOTIDE SEQUENCE [LARGE SCALE GENOMIC DNA]</scope>
    <source>
        <strain evidence="1">HT99</strain>
    </source>
</reference>
<reference evidence="2" key="3">
    <citation type="submission" date="2021-06" db="EMBL/GenBank/DDBJ databases">
        <title>Genomic Description and Analysis of Intracellular Bacteria, Candidatus Berkiella cookevillensis and Candidatus Berkiella aquae.</title>
        <authorList>
            <person name="Kidane D.T."/>
            <person name="Mehari Y.T."/>
            <person name="Rice F.C."/>
            <person name="Arivett B.A."/>
            <person name="Farone A.L."/>
            <person name="Berk S.G."/>
            <person name="Farone M.B."/>
        </authorList>
    </citation>
    <scope>NUCLEOTIDE SEQUENCE</scope>
    <source>
        <strain evidence="2">HT99</strain>
    </source>
</reference>
<evidence type="ECO:0000313" key="2">
    <source>
        <dbReference type="EMBL" id="MCS5710304.1"/>
    </source>
</evidence>
<dbReference type="STRING" id="295108.HT99x_01201"/>
<dbReference type="OrthoDB" id="9877523at2"/>
<dbReference type="Proteomes" id="UP000051497">
    <property type="component" value="Unassembled WGS sequence"/>
</dbReference>
<comment type="caution">
    <text evidence="1">The sequence shown here is derived from an EMBL/GenBank/DDBJ whole genome shotgun (WGS) entry which is preliminary data.</text>
</comment>
<accession>A0A0Q9YZ23</accession>
<organism evidence="1">
    <name type="scientific">Candidatus Berkiella aquae</name>
    <dbReference type="NCBI Taxonomy" id="295108"/>
    <lineage>
        <taxon>Bacteria</taxon>
        <taxon>Pseudomonadati</taxon>
        <taxon>Pseudomonadota</taxon>
        <taxon>Gammaproteobacteria</taxon>
        <taxon>Candidatus Berkiellales</taxon>
        <taxon>Candidatus Berkiellaceae</taxon>
        <taxon>Candidatus Berkiella</taxon>
    </lineage>
</organism>
<proteinExistence type="predicted"/>
<reference evidence="2" key="2">
    <citation type="journal article" date="2016" name="Genome Announc.">
        <title>Draft Genome Sequences of Two Novel Amoeba-Resistant Intranuclear Bacteria, 'Candidatus Berkiella cookevillensis' and 'Candidatus Berkiella aquae'.</title>
        <authorList>
            <person name="Mehari Y.T."/>
            <person name="Arivett B.A."/>
            <person name="Farone A.L."/>
            <person name="Gunderson J.H."/>
            <person name="Farone M.B."/>
        </authorList>
    </citation>
    <scope>NUCLEOTIDE SEQUENCE</scope>
    <source>
        <strain evidence="2">HT99</strain>
    </source>
</reference>
<evidence type="ECO:0000313" key="1">
    <source>
        <dbReference type="EMBL" id="KRG22007.1"/>
    </source>
</evidence>
<gene>
    <name evidence="2" type="ORF">HT99x_002600</name>
    <name evidence="1" type="ORF">HT99x_01201</name>
</gene>
<name>A0A0Q9YZ23_9GAMM</name>
<dbReference type="RefSeq" id="WP_075065814.1">
    <property type="nucleotide sequence ID" value="NZ_LKAJ02000001.1"/>
</dbReference>
<sequence>MKRLNQAELNNIAGGNLNEVNCECWKVMGLMGFLAFYGDVTEDYALAQVDIVCSEREQDIAMELAKVYY</sequence>
<keyword evidence="3" id="KW-1185">Reference proteome</keyword>
<dbReference type="AlphaFoldDB" id="A0A0Q9YZ23"/>